<evidence type="ECO:0000256" key="2">
    <source>
        <dbReference type="ARBA" id="ARBA00023125"/>
    </source>
</evidence>
<dbReference type="PANTHER" id="PTHR30055">
    <property type="entry name" value="HTH-TYPE TRANSCRIPTIONAL REGULATOR RUTR"/>
    <property type="match status" value="1"/>
</dbReference>
<keyword evidence="2 4" id="KW-0238">DNA-binding</keyword>
<dbReference type="OrthoDB" id="4823039at2"/>
<feature type="DNA-binding region" description="H-T-H motif" evidence="4">
    <location>
        <begin position="42"/>
        <end position="61"/>
    </location>
</feature>
<evidence type="ECO:0000256" key="1">
    <source>
        <dbReference type="ARBA" id="ARBA00023015"/>
    </source>
</evidence>
<keyword evidence="7" id="KW-1185">Reference proteome</keyword>
<dbReference type="InterPro" id="IPR001647">
    <property type="entry name" value="HTH_TetR"/>
</dbReference>
<dbReference type="InterPro" id="IPR009057">
    <property type="entry name" value="Homeodomain-like_sf"/>
</dbReference>
<organism evidence="6 7">
    <name type="scientific">Mycolicibacterium rutilum</name>
    <name type="common">Mycobacterium rutilum</name>
    <dbReference type="NCBI Taxonomy" id="370526"/>
    <lineage>
        <taxon>Bacteria</taxon>
        <taxon>Bacillati</taxon>
        <taxon>Actinomycetota</taxon>
        <taxon>Actinomycetes</taxon>
        <taxon>Mycobacteriales</taxon>
        <taxon>Mycobacteriaceae</taxon>
        <taxon>Mycolicibacterium</taxon>
    </lineage>
</organism>
<feature type="domain" description="HTH tetR-type" evidence="5">
    <location>
        <begin position="19"/>
        <end position="79"/>
    </location>
</feature>
<evidence type="ECO:0000313" key="6">
    <source>
        <dbReference type="EMBL" id="SEH77951.1"/>
    </source>
</evidence>
<evidence type="ECO:0000256" key="4">
    <source>
        <dbReference type="PROSITE-ProRule" id="PRU00335"/>
    </source>
</evidence>
<dbReference type="STRING" id="370526.SAMN04489835_4037"/>
<protein>
    <submittedName>
        <fullName evidence="6">Regulatory protein, tetR family</fullName>
    </submittedName>
</protein>
<dbReference type="Proteomes" id="UP000182915">
    <property type="component" value="Chromosome I"/>
</dbReference>
<dbReference type="Gene3D" id="1.10.357.10">
    <property type="entry name" value="Tetracycline Repressor, domain 2"/>
    <property type="match status" value="1"/>
</dbReference>
<evidence type="ECO:0000313" key="7">
    <source>
        <dbReference type="Proteomes" id="UP000182915"/>
    </source>
</evidence>
<gene>
    <name evidence="6" type="ORF">SAMN04489835_4037</name>
</gene>
<dbReference type="RefSeq" id="WP_083408663.1">
    <property type="nucleotide sequence ID" value="NZ_LT629971.1"/>
</dbReference>
<dbReference type="PRINTS" id="PR00455">
    <property type="entry name" value="HTHTETR"/>
</dbReference>
<dbReference type="PROSITE" id="PS50977">
    <property type="entry name" value="HTH_TETR_2"/>
    <property type="match status" value="1"/>
</dbReference>
<accession>A0A1H6KY88</accession>
<dbReference type="InterPro" id="IPR050109">
    <property type="entry name" value="HTH-type_TetR-like_transc_reg"/>
</dbReference>
<sequence length="212" mass="22995">MSEAVKRTYSSQLRSAQARETRRAIVAAASRLFVESGYGATTTEAIAEAAGVSRKTVFTAAGGKADILRLAIEWAVAGDDEPTALVDRDVVRRLLAEADPVALLRGWAAVIADIDARTARLLTALEAAAASDADARELADRFERQRLAGARRVVDRLSALGALGLSRRDAVDLAWLSTDPVLYHRLVHTRGWSARRFEKWLAETLCRQLLGG</sequence>
<keyword evidence="3" id="KW-0804">Transcription</keyword>
<proteinExistence type="predicted"/>
<dbReference type="AlphaFoldDB" id="A0A1H6KY88"/>
<reference evidence="7" key="1">
    <citation type="submission" date="2016-10" db="EMBL/GenBank/DDBJ databases">
        <authorList>
            <person name="Varghese N."/>
            <person name="Submissions S."/>
        </authorList>
    </citation>
    <scope>NUCLEOTIDE SEQUENCE [LARGE SCALE GENOMIC DNA]</scope>
    <source>
        <strain evidence="7">DSM 45405</strain>
    </source>
</reference>
<keyword evidence="1" id="KW-0805">Transcription regulation</keyword>
<dbReference type="Pfam" id="PF00440">
    <property type="entry name" value="TetR_N"/>
    <property type="match status" value="1"/>
</dbReference>
<dbReference type="EMBL" id="LT629971">
    <property type="protein sequence ID" value="SEH77951.1"/>
    <property type="molecule type" value="Genomic_DNA"/>
</dbReference>
<dbReference type="PANTHER" id="PTHR30055:SF234">
    <property type="entry name" value="HTH-TYPE TRANSCRIPTIONAL REGULATOR BETI"/>
    <property type="match status" value="1"/>
</dbReference>
<evidence type="ECO:0000256" key="3">
    <source>
        <dbReference type="ARBA" id="ARBA00023163"/>
    </source>
</evidence>
<name>A0A1H6KY88_MYCRU</name>
<evidence type="ECO:0000259" key="5">
    <source>
        <dbReference type="PROSITE" id="PS50977"/>
    </source>
</evidence>
<dbReference type="GO" id="GO:0000976">
    <property type="term" value="F:transcription cis-regulatory region binding"/>
    <property type="evidence" value="ECO:0007669"/>
    <property type="project" value="TreeGrafter"/>
</dbReference>
<dbReference type="GO" id="GO:0003700">
    <property type="term" value="F:DNA-binding transcription factor activity"/>
    <property type="evidence" value="ECO:0007669"/>
    <property type="project" value="TreeGrafter"/>
</dbReference>
<dbReference type="SUPFAM" id="SSF46689">
    <property type="entry name" value="Homeodomain-like"/>
    <property type="match status" value="1"/>
</dbReference>